<dbReference type="GO" id="GO:0016853">
    <property type="term" value="F:isomerase activity"/>
    <property type="evidence" value="ECO:0007669"/>
    <property type="project" value="UniProtKB-KW"/>
</dbReference>
<dbReference type="InterPro" id="IPR001538">
    <property type="entry name" value="Man6P_isomerase-2_C"/>
</dbReference>
<evidence type="ECO:0000313" key="3">
    <source>
        <dbReference type="Proteomes" id="UP000323653"/>
    </source>
</evidence>
<dbReference type="Proteomes" id="UP000323653">
    <property type="component" value="Chromosome"/>
</dbReference>
<keyword evidence="2" id="KW-0413">Isomerase</keyword>
<dbReference type="AlphaFoldDB" id="A0A5C0VI98"/>
<keyword evidence="3" id="KW-1185">Reference proteome</keyword>
<dbReference type="InterPro" id="IPR011051">
    <property type="entry name" value="RmlC_Cupin_sf"/>
</dbReference>
<dbReference type="SUPFAM" id="SSF51182">
    <property type="entry name" value="RmlC-like cupins"/>
    <property type="match status" value="1"/>
</dbReference>
<protein>
    <submittedName>
        <fullName evidence="2">Phosphoheptose isomerase</fullName>
    </submittedName>
</protein>
<dbReference type="GO" id="GO:0016779">
    <property type="term" value="F:nucleotidyltransferase activity"/>
    <property type="evidence" value="ECO:0007669"/>
    <property type="project" value="InterPro"/>
</dbReference>
<proteinExistence type="predicted"/>
<sequence length="162" mass="18624">MKTEIFKNIEQDLTEQGFEIANYDATRPWGGFFVINEAQAQKFADTYFNGQQVGQLQIAGKLSPKILVVEPQKRLSWQYHFRRAEIWRVVSGTVGVVTSDTDEEGELKSYHPGETITLKKGERHRLVGLNDWGIIAEIWQHTDKDVPSDEDDIVRLQDDFGR</sequence>
<dbReference type="InterPro" id="IPR014710">
    <property type="entry name" value="RmlC-like_jellyroll"/>
</dbReference>
<name>A0A5C0VI98_9SPHI</name>
<dbReference type="EMBL" id="CP043329">
    <property type="protein sequence ID" value="QEK51542.1"/>
    <property type="molecule type" value="Genomic_DNA"/>
</dbReference>
<dbReference type="KEGG" id="pej:FYC62_07600"/>
<evidence type="ECO:0000313" key="2">
    <source>
        <dbReference type="EMBL" id="QEK51542.1"/>
    </source>
</evidence>
<gene>
    <name evidence="2" type="ORF">FYC62_07600</name>
</gene>
<dbReference type="GO" id="GO:0005976">
    <property type="term" value="P:polysaccharide metabolic process"/>
    <property type="evidence" value="ECO:0007669"/>
    <property type="project" value="InterPro"/>
</dbReference>
<reference evidence="2 3" key="1">
    <citation type="submission" date="2019-08" db="EMBL/GenBank/DDBJ databases">
        <title>Pedobacter sp. nov., isolated from Han river, South Korea.</title>
        <authorList>
            <person name="Lee D.-H."/>
            <person name="Kim Y.-S."/>
            <person name="Hwang E.-M."/>
            <person name="Le Tran T.C."/>
            <person name="Cha C.-J."/>
        </authorList>
    </citation>
    <scope>NUCLEOTIDE SEQUENCE [LARGE SCALE GENOMIC DNA]</scope>
    <source>
        <strain evidence="2 3">CJ43</strain>
    </source>
</reference>
<evidence type="ECO:0000259" key="1">
    <source>
        <dbReference type="Pfam" id="PF01050"/>
    </source>
</evidence>
<dbReference type="Pfam" id="PF01050">
    <property type="entry name" value="MannoseP_isomer"/>
    <property type="match status" value="1"/>
</dbReference>
<feature type="domain" description="Mannose-6-phosphate isomerase type II C-terminal" evidence="1">
    <location>
        <begin position="57"/>
        <end position="158"/>
    </location>
</feature>
<accession>A0A5C0VI98</accession>
<dbReference type="RefSeq" id="WP_149074522.1">
    <property type="nucleotide sequence ID" value="NZ_CP043329.1"/>
</dbReference>
<dbReference type="Gene3D" id="2.60.120.10">
    <property type="entry name" value="Jelly Rolls"/>
    <property type="match status" value="1"/>
</dbReference>
<organism evidence="2 3">
    <name type="scientific">Pedobacter aquae</name>
    <dbReference type="NCBI Taxonomy" id="2605747"/>
    <lineage>
        <taxon>Bacteria</taxon>
        <taxon>Pseudomonadati</taxon>
        <taxon>Bacteroidota</taxon>
        <taxon>Sphingobacteriia</taxon>
        <taxon>Sphingobacteriales</taxon>
        <taxon>Sphingobacteriaceae</taxon>
        <taxon>Pedobacter</taxon>
    </lineage>
</organism>